<keyword evidence="7" id="KW-0677">Repeat</keyword>
<evidence type="ECO:0000256" key="14">
    <source>
        <dbReference type="PIRNR" id="PIRNR006404"/>
    </source>
</evidence>
<dbReference type="GO" id="GO:0005886">
    <property type="term" value="C:plasma membrane"/>
    <property type="evidence" value="ECO:0007669"/>
    <property type="project" value="UniProtKB-SubCell"/>
</dbReference>
<evidence type="ECO:0000256" key="2">
    <source>
        <dbReference type="ARBA" id="ARBA00007931"/>
    </source>
</evidence>
<evidence type="ECO:0000256" key="9">
    <source>
        <dbReference type="ARBA" id="ARBA00022833"/>
    </source>
</evidence>
<keyword evidence="13 14" id="KW-0472">Membrane</keyword>
<feature type="transmembrane region" description="Helical" evidence="14">
    <location>
        <begin position="210"/>
        <end position="238"/>
    </location>
</feature>
<accession>A0A5N5U9T2</accession>
<evidence type="ECO:0000256" key="6">
    <source>
        <dbReference type="ARBA" id="ARBA00022723"/>
    </source>
</evidence>
<dbReference type="Pfam" id="PF00571">
    <property type="entry name" value="CBS"/>
    <property type="match status" value="2"/>
</dbReference>
<sequence>MRSFRIGRLFGIPIELDLTFLLILPLFAYLIGTTLGEYASLINDVLAPTNLVEVSALTGDSTVALVVGLLAAVGLFVGVIIHELGHSLVAMRYGFPISSIKLWLFGGVAQLSEMPEDWKQEFNIAVAGPIVSVLLGVVSYVAFTAVQPGGTVIAALRFLLAYLAVVNVALAIFNMLPGFPMDGGRVLRALLARSRPYAQATQIAAEVGKLFAIGLGLFGLFSGGGLFLVAIAFFIYIGASSEAQRTIMAAAFDGVTVRDIMTPGEDLKTVTPDTSVADLLGRMFTERHTGYPVVENGRPVGVVTLGDAQSVKEVERDAYQVEEVMSRDIESASPDTSAMDALEQMQEAGVGRLLVMEDGELVGLLSRTDLMTALDVIKEGGAVSRSTDSPRPALGRTN</sequence>
<keyword evidence="6 14" id="KW-0479">Metal-binding</keyword>
<evidence type="ECO:0000256" key="16">
    <source>
        <dbReference type="PIRSR" id="PIRSR006404-2"/>
    </source>
</evidence>
<dbReference type="EMBL" id="QJOW01000003">
    <property type="protein sequence ID" value="KAB7515416.1"/>
    <property type="molecule type" value="Genomic_DNA"/>
</dbReference>
<feature type="transmembrane region" description="Helical" evidence="14">
    <location>
        <begin position="93"/>
        <end position="112"/>
    </location>
</feature>
<name>A0A5N5U9T2_9EURY</name>
<dbReference type="GO" id="GO:0008237">
    <property type="term" value="F:metallopeptidase activity"/>
    <property type="evidence" value="ECO:0007669"/>
    <property type="project" value="UniProtKB-UniRule"/>
</dbReference>
<keyword evidence="8 14" id="KW-0378">Hydrolase</keyword>
<evidence type="ECO:0000313" key="19">
    <source>
        <dbReference type="EMBL" id="KAB7515416.1"/>
    </source>
</evidence>
<dbReference type="InterPro" id="IPR008915">
    <property type="entry name" value="Peptidase_M50"/>
</dbReference>
<feature type="binding site" evidence="16">
    <location>
        <position position="86"/>
    </location>
    <ligand>
        <name>Zn(2+)</name>
        <dbReference type="ChEBI" id="CHEBI:29105"/>
        <note>catalytic</note>
    </ligand>
</feature>
<comment type="cofactor">
    <cofactor evidence="14 16">
        <name>Zn(2+)</name>
        <dbReference type="ChEBI" id="CHEBI:29105"/>
    </cofactor>
    <text evidence="14 16">Binds 1 zinc ion per subunit.</text>
</comment>
<feature type="transmembrane region" description="Helical" evidence="14">
    <location>
        <begin position="158"/>
        <end position="176"/>
    </location>
</feature>
<comment type="subcellular location">
    <subcellularLocation>
        <location evidence="1 14">Cell membrane</location>
        <topology evidence="1 14">Multi-pass membrane protein</topology>
    </subcellularLocation>
</comment>
<keyword evidence="12 17" id="KW-0129">CBS domain</keyword>
<feature type="domain" description="CBS" evidence="18">
    <location>
        <begin position="261"/>
        <end position="318"/>
    </location>
</feature>
<dbReference type="PROSITE" id="PS51371">
    <property type="entry name" value="CBS"/>
    <property type="match status" value="2"/>
</dbReference>
<dbReference type="InterPro" id="IPR046342">
    <property type="entry name" value="CBS_dom_sf"/>
</dbReference>
<reference evidence="19 20" key="1">
    <citation type="submission" date="2019-10" db="EMBL/GenBank/DDBJ databases">
        <title>Unraveling microbial dark matter from salterns through culturing: the case of the genus Halosegnis.</title>
        <authorList>
            <person name="Duran-Viseras A."/>
            <person name="Andrei A.-S."/>
            <person name="Vera-Gargallo B."/>
            <person name="Ghai R."/>
            <person name="Sanchez-Porro C."/>
            <person name="Ventosa A."/>
        </authorList>
    </citation>
    <scope>NUCLEOTIDE SEQUENCE [LARGE SCALE GENOMIC DNA]</scope>
    <source>
        <strain evidence="19 20">F17-44</strain>
    </source>
</reference>
<dbReference type="RefSeq" id="WP_152120411.1">
    <property type="nucleotide sequence ID" value="NZ_QJOW01000003.1"/>
</dbReference>
<dbReference type="AlphaFoldDB" id="A0A5N5U9T2"/>
<organism evidence="19 20">
    <name type="scientific">Halosegnis rubeus</name>
    <dbReference type="NCBI Taxonomy" id="2212850"/>
    <lineage>
        <taxon>Archaea</taxon>
        <taxon>Methanobacteriati</taxon>
        <taxon>Methanobacteriota</taxon>
        <taxon>Stenosarchaea group</taxon>
        <taxon>Halobacteria</taxon>
        <taxon>Halobacteriales</taxon>
        <taxon>Natronomonadaceae</taxon>
        <taxon>Halosegnis</taxon>
    </lineage>
</organism>
<dbReference type="PANTHER" id="PTHR39188:SF3">
    <property type="entry name" value="STAGE IV SPORULATION PROTEIN FB"/>
    <property type="match status" value="1"/>
</dbReference>
<keyword evidence="9 14" id="KW-0862">Zinc</keyword>
<proteinExistence type="inferred from homology"/>
<dbReference type="OrthoDB" id="12044at2157"/>
<feature type="transmembrane region" description="Helical" evidence="14">
    <location>
        <begin position="124"/>
        <end position="146"/>
    </location>
</feature>
<evidence type="ECO:0000256" key="4">
    <source>
        <dbReference type="ARBA" id="ARBA00022670"/>
    </source>
</evidence>
<dbReference type="InterPro" id="IPR000644">
    <property type="entry name" value="CBS_dom"/>
</dbReference>
<dbReference type="GO" id="GO:0046872">
    <property type="term" value="F:metal ion binding"/>
    <property type="evidence" value="ECO:0007669"/>
    <property type="project" value="UniProtKB-UniRule"/>
</dbReference>
<keyword evidence="11 14" id="KW-0482">Metalloprotease</keyword>
<feature type="active site" evidence="15">
    <location>
        <position position="83"/>
    </location>
</feature>
<keyword evidence="4 14" id="KW-0645">Protease</keyword>
<keyword evidence="10 14" id="KW-1133">Transmembrane helix</keyword>
<dbReference type="Pfam" id="PF02163">
    <property type="entry name" value="Peptidase_M50"/>
    <property type="match status" value="1"/>
</dbReference>
<dbReference type="SUPFAM" id="SSF54631">
    <property type="entry name" value="CBS-domain pair"/>
    <property type="match status" value="1"/>
</dbReference>
<feature type="binding site" evidence="16">
    <location>
        <position position="182"/>
    </location>
    <ligand>
        <name>Zn(2+)</name>
        <dbReference type="ChEBI" id="CHEBI:29105"/>
        <note>catalytic</note>
    </ligand>
</feature>
<dbReference type="CDD" id="cd06164">
    <property type="entry name" value="S2P-M50_SpoIVFB_CBS"/>
    <property type="match status" value="1"/>
</dbReference>
<dbReference type="Proteomes" id="UP000326302">
    <property type="component" value="Unassembled WGS sequence"/>
</dbReference>
<dbReference type="GO" id="GO:0006508">
    <property type="term" value="P:proteolysis"/>
    <property type="evidence" value="ECO:0007669"/>
    <property type="project" value="UniProtKB-KW"/>
</dbReference>
<gene>
    <name evidence="19" type="ORF">DMP03_09350</name>
</gene>
<dbReference type="PIRSF" id="PIRSF006404">
    <property type="entry name" value="UCP006404_Pept_M50_CBS"/>
    <property type="match status" value="1"/>
</dbReference>
<dbReference type="InterPro" id="IPR016483">
    <property type="entry name" value="UCP006404_Pept_M50_CBS"/>
</dbReference>
<dbReference type="CDD" id="cd04801">
    <property type="entry name" value="CBS_pair_peptidase_M50"/>
    <property type="match status" value="1"/>
</dbReference>
<evidence type="ECO:0000256" key="10">
    <source>
        <dbReference type="ARBA" id="ARBA00022989"/>
    </source>
</evidence>
<dbReference type="PANTHER" id="PTHR39188">
    <property type="entry name" value="MEMBRANE-ASSOCIATED ZINC METALLOPROTEASE M50B"/>
    <property type="match status" value="1"/>
</dbReference>
<feature type="domain" description="CBS" evidence="18">
    <location>
        <begin position="325"/>
        <end position="383"/>
    </location>
</feature>
<evidence type="ECO:0000256" key="1">
    <source>
        <dbReference type="ARBA" id="ARBA00004651"/>
    </source>
</evidence>
<keyword evidence="3 14" id="KW-1003">Cell membrane</keyword>
<evidence type="ECO:0000313" key="20">
    <source>
        <dbReference type="Proteomes" id="UP000326302"/>
    </source>
</evidence>
<evidence type="ECO:0000256" key="17">
    <source>
        <dbReference type="PROSITE-ProRule" id="PRU00703"/>
    </source>
</evidence>
<evidence type="ECO:0000256" key="7">
    <source>
        <dbReference type="ARBA" id="ARBA00022737"/>
    </source>
</evidence>
<dbReference type="Gene3D" id="3.10.580.10">
    <property type="entry name" value="CBS-domain"/>
    <property type="match status" value="1"/>
</dbReference>
<evidence type="ECO:0000256" key="11">
    <source>
        <dbReference type="ARBA" id="ARBA00023049"/>
    </source>
</evidence>
<dbReference type="SMART" id="SM00116">
    <property type="entry name" value="CBS"/>
    <property type="match status" value="2"/>
</dbReference>
<evidence type="ECO:0000259" key="18">
    <source>
        <dbReference type="PROSITE" id="PS51371"/>
    </source>
</evidence>
<evidence type="ECO:0000256" key="12">
    <source>
        <dbReference type="ARBA" id="ARBA00023122"/>
    </source>
</evidence>
<evidence type="ECO:0000256" key="13">
    <source>
        <dbReference type="ARBA" id="ARBA00023136"/>
    </source>
</evidence>
<feature type="transmembrane region" description="Helical" evidence="14">
    <location>
        <begin position="62"/>
        <end position="81"/>
    </location>
</feature>
<evidence type="ECO:0000256" key="5">
    <source>
        <dbReference type="ARBA" id="ARBA00022692"/>
    </source>
</evidence>
<protein>
    <recommendedName>
        <fullName evidence="14">Zinc metalloprotease</fullName>
    </recommendedName>
</protein>
<evidence type="ECO:0000256" key="3">
    <source>
        <dbReference type="ARBA" id="ARBA00022475"/>
    </source>
</evidence>
<feature type="binding site" evidence="16">
    <location>
        <position position="82"/>
    </location>
    <ligand>
        <name>Zn(2+)</name>
        <dbReference type="ChEBI" id="CHEBI:29105"/>
        <note>catalytic</note>
    </ligand>
</feature>
<evidence type="ECO:0000256" key="15">
    <source>
        <dbReference type="PIRSR" id="PIRSR006404-1"/>
    </source>
</evidence>
<feature type="transmembrane region" description="Helical" evidence="14">
    <location>
        <begin position="20"/>
        <end position="42"/>
    </location>
</feature>
<evidence type="ECO:0000256" key="8">
    <source>
        <dbReference type="ARBA" id="ARBA00022801"/>
    </source>
</evidence>
<comment type="similarity">
    <text evidence="2 14">Belongs to the peptidase M50B family.</text>
</comment>
<keyword evidence="5 14" id="KW-0812">Transmembrane</keyword>
<comment type="caution">
    <text evidence="19">The sequence shown here is derived from an EMBL/GenBank/DDBJ whole genome shotgun (WGS) entry which is preliminary data.</text>
</comment>